<dbReference type="RefSeq" id="WP_007318443.1">
    <property type="nucleotide sequence ID" value="NZ_BAEH01000075.1"/>
</dbReference>
<organism evidence="2 3">
    <name type="scientific">Gordonia effusa NBRC 100432</name>
    <dbReference type="NCBI Taxonomy" id="1077974"/>
    <lineage>
        <taxon>Bacteria</taxon>
        <taxon>Bacillati</taxon>
        <taxon>Actinomycetota</taxon>
        <taxon>Actinomycetes</taxon>
        <taxon>Mycobacteriales</taxon>
        <taxon>Gordoniaceae</taxon>
        <taxon>Gordonia</taxon>
    </lineage>
</organism>
<dbReference type="GO" id="GO:0046872">
    <property type="term" value="F:metal ion binding"/>
    <property type="evidence" value="ECO:0007669"/>
    <property type="project" value="InterPro"/>
</dbReference>
<name>H0R203_9ACTN</name>
<gene>
    <name evidence="2" type="ORF">GOEFS_075_00290</name>
</gene>
<keyword evidence="3" id="KW-1185">Reference proteome</keyword>
<dbReference type="Proteomes" id="UP000035034">
    <property type="component" value="Unassembled WGS sequence"/>
</dbReference>
<accession>H0R203</accession>
<comment type="caution">
    <text evidence="2">The sequence shown here is derived from an EMBL/GenBank/DDBJ whole genome shotgun (WGS) entry which is preliminary data.</text>
</comment>
<evidence type="ECO:0000313" key="3">
    <source>
        <dbReference type="Proteomes" id="UP000035034"/>
    </source>
</evidence>
<protein>
    <recommendedName>
        <fullName evidence="1">Mycothiol-dependent maleylpyruvate isomerase metal-binding domain-containing protein</fullName>
    </recommendedName>
</protein>
<dbReference type="Pfam" id="PF11716">
    <property type="entry name" value="MDMPI_N"/>
    <property type="match status" value="1"/>
</dbReference>
<dbReference type="SUPFAM" id="SSF109854">
    <property type="entry name" value="DinB/YfiT-like putative metalloenzymes"/>
    <property type="match status" value="1"/>
</dbReference>
<proteinExistence type="predicted"/>
<dbReference type="eggNOG" id="COG1335">
    <property type="taxonomic scope" value="Bacteria"/>
</dbReference>
<dbReference type="InterPro" id="IPR034660">
    <property type="entry name" value="DinB/YfiT-like"/>
</dbReference>
<dbReference type="Gene3D" id="1.20.120.450">
    <property type="entry name" value="dinb family like domain"/>
    <property type="match status" value="1"/>
</dbReference>
<dbReference type="InterPro" id="IPR024344">
    <property type="entry name" value="MDMPI_metal-binding"/>
</dbReference>
<dbReference type="EMBL" id="BAEH01000075">
    <property type="protein sequence ID" value="GAB19108.1"/>
    <property type="molecule type" value="Genomic_DNA"/>
</dbReference>
<sequence length="185" mass="20063">MAHGMQVLADAEQLWAGALGQVRADVLDDSSGCADWTNRDLINHVAGGGHRYSMLLTGASAEDTAATRNSDYVGTDPVAEFWRYENLFVSVARSANLDLLVDHRAGRRTGRELLTMRVMDLTLHTHDLCCGIDVAWEPPERVTKYLLTDAAAVIEELRGLGLFGAACTPRSASSTDRLLAFAGRS</sequence>
<evidence type="ECO:0000259" key="1">
    <source>
        <dbReference type="Pfam" id="PF11716"/>
    </source>
</evidence>
<feature type="domain" description="Mycothiol-dependent maleylpyruvate isomerase metal-binding" evidence="1">
    <location>
        <begin position="9"/>
        <end position="128"/>
    </location>
</feature>
<reference evidence="2 3" key="1">
    <citation type="submission" date="2011-12" db="EMBL/GenBank/DDBJ databases">
        <title>Whole genome shotgun sequence of Gordonia effusa NBRC 100432.</title>
        <authorList>
            <person name="Yoshida I."/>
            <person name="Takarada H."/>
            <person name="Hosoyama A."/>
            <person name="Tsuchikane K."/>
            <person name="Katsumata H."/>
            <person name="Yamazaki S."/>
            <person name="Fujita N."/>
        </authorList>
    </citation>
    <scope>NUCLEOTIDE SEQUENCE [LARGE SCALE GENOMIC DNA]</scope>
    <source>
        <strain evidence="2 3">NBRC 100432</strain>
    </source>
</reference>
<dbReference type="OrthoDB" id="3174612at2"/>
<evidence type="ECO:0000313" key="2">
    <source>
        <dbReference type="EMBL" id="GAB19108.1"/>
    </source>
</evidence>
<dbReference type="AlphaFoldDB" id="H0R203"/>
<dbReference type="STRING" id="1077974.GOEFS_075_00290"/>